<protein>
    <submittedName>
        <fullName evidence="1">Uncharacterized protein</fullName>
    </submittedName>
</protein>
<organism evidence="1">
    <name type="scientific">marine metagenome</name>
    <dbReference type="NCBI Taxonomy" id="408172"/>
    <lineage>
        <taxon>unclassified sequences</taxon>
        <taxon>metagenomes</taxon>
        <taxon>ecological metagenomes</taxon>
    </lineage>
</organism>
<sequence>MKKLLIILLLIVGCDNSTESKTTEWICTTDYQFESDMLEECEGIDCPKIVHIPEGVDENTIYNSLDECESVCPDSLQITTVSSPDGTGEYFTMYCKNNN</sequence>
<dbReference type="EMBL" id="UINC01074169">
    <property type="protein sequence ID" value="SVC11105.1"/>
    <property type="molecule type" value="Genomic_DNA"/>
</dbReference>
<evidence type="ECO:0000313" key="1">
    <source>
        <dbReference type="EMBL" id="SVC11105.1"/>
    </source>
</evidence>
<dbReference type="AlphaFoldDB" id="A0A382JHH1"/>
<proteinExistence type="predicted"/>
<gene>
    <name evidence="1" type="ORF">METZ01_LOCUS263959</name>
</gene>
<reference evidence="1" key="1">
    <citation type="submission" date="2018-05" db="EMBL/GenBank/DDBJ databases">
        <authorList>
            <person name="Lanie J.A."/>
            <person name="Ng W.-L."/>
            <person name="Kazmierczak K.M."/>
            <person name="Andrzejewski T.M."/>
            <person name="Davidsen T.M."/>
            <person name="Wayne K.J."/>
            <person name="Tettelin H."/>
            <person name="Glass J.I."/>
            <person name="Rusch D."/>
            <person name="Podicherti R."/>
            <person name="Tsui H.-C.T."/>
            <person name="Winkler M.E."/>
        </authorList>
    </citation>
    <scope>NUCLEOTIDE SEQUENCE</scope>
</reference>
<accession>A0A382JHH1</accession>
<name>A0A382JHH1_9ZZZZ</name>